<dbReference type="InterPro" id="IPR030392">
    <property type="entry name" value="S74_ICA"/>
</dbReference>
<keyword evidence="2" id="KW-0732">Signal</keyword>
<dbReference type="Proteomes" id="UP000447545">
    <property type="component" value="Unassembled WGS sequence"/>
</dbReference>
<feature type="domain" description="Peptidase S74" evidence="3">
    <location>
        <begin position="983"/>
        <end position="1075"/>
    </location>
</feature>
<dbReference type="Pfam" id="PF13884">
    <property type="entry name" value="Peptidase_S74"/>
    <property type="match status" value="1"/>
</dbReference>
<dbReference type="Pfam" id="PF05658">
    <property type="entry name" value="YadA_head"/>
    <property type="match status" value="9"/>
</dbReference>
<protein>
    <recommendedName>
        <fullName evidence="3">Peptidase S74 domain-containing protein</fullName>
    </recommendedName>
</protein>
<dbReference type="Gene3D" id="2.150.10.10">
    <property type="entry name" value="Serralysin-like metalloprotease, C-terminal"/>
    <property type="match status" value="4"/>
</dbReference>
<evidence type="ECO:0000313" key="5">
    <source>
        <dbReference type="Proteomes" id="UP000447545"/>
    </source>
</evidence>
<feature type="chain" id="PRO_5029871165" description="Peptidase S74 domain-containing protein" evidence="2">
    <location>
        <begin position="20"/>
        <end position="1123"/>
    </location>
</feature>
<dbReference type="CDD" id="cd12820">
    <property type="entry name" value="LbR_YadA-like"/>
    <property type="match status" value="3"/>
</dbReference>
<accession>A0A7K1GAJ5</accession>
<organism evidence="4 5">
    <name type="scientific">Winogradskyella ouciana</name>
    <dbReference type="NCBI Taxonomy" id="2608631"/>
    <lineage>
        <taxon>Bacteria</taxon>
        <taxon>Pseudomonadati</taxon>
        <taxon>Bacteroidota</taxon>
        <taxon>Flavobacteriia</taxon>
        <taxon>Flavobacteriales</taxon>
        <taxon>Flavobacteriaceae</taxon>
        <taxon>Winogradskyella</taxon>
    </lineage>
</organism>
<dbReference type="AlphaFoldDB" id="A0A7K1GAJ5"/>
<name>A0A7K1GAJ5_9FLAO</name>
<dbReference type="PROSITE" id="PS51688">
    <property type="entry name" value="ICA"/>
    <property type="match status" value="1"/>
</dbReference>
<gene>
    <name evidence="4" type="ORF">F1003_05220</name>
</gene>
<feature type="signal peptide" evidence="2">
    <location>
        <begin position="1"/>
        <end position="19"/>
    </location>
</feature>
<dbReference type="RefSeq" id="WP_155088163.1">
    <property type="nucleotide sequence ID" value="NZ_WJYA01000004.1"/>
</dbReference>
<evidence type="ECO:0000259" key="3">
    <source>
        <dbReference type="PROSITE" id="PS51688"/>
    </source>
</evidence>
<keyword evidence="1" id="KW-0175">Coiled coil</keyword>
<dbReference type="InterPro" id="IPR008640">
    <property type="entry name" value="Adhesin_Head_dom"/>
</dbReference>
<evidence type="ECO:0000313" key="4">
    <source>
        <dbReference type="EMBL" id="MTE26330.1"/>
    </source>
</evidence>
<dbReference type="GO" id="GO:0019867">
    <property type="term" value="C:outer membrane"/>
    <property type="evidence" value="ECO:0007669"/>
    <property type="project" value="InterPro"/>
</dbReference>
<evidence type="ECO:0000256" key="2">
    <source>
        <dbReference type="SAM" id="SignalP"/>
    </source>
</evidence>
<reference evidence="4 5" key="1">
    <citation type="submission" date="2019-11" db="EMBL/GenBank/DDBJ databases">
        <title>Winogradskyella ouciana sp. nov., isolated from the hadal seawater of the Mariana Trench.</title>
        <authorList>
            <person name="Liu R."/>
        </authorList>
    </citation>
    <scope>NUCLEOTIDE SEQUENCE [LARGE SCALE GENOMIC DNA]</scope>
    <source>
        <strain evidence="4 5">ZXX205</strain>
    </source>
</reference>
<comment type="caution">
    <text evidence="4">The sequence shown here is derived from an EMBL/GenBank/DDBJ whole genome shotgun (WGS) entry which is preliminary data.</text>
</comment>
<dbReference type="SUPFAM" id="SSF101967">
    <property type="entry name" value="Adhesin YadA, collagen-binding domain"/>
    <property type="match status" value="3"/>
</dbReference>
<evidence type="ECO:0000256" key="1">
    <source>
        <dbReference type="SAM" id="Coils"/>
    </source>
</evidence>
<dbReference type="InterPro" id="IPR011049">
    <property type="entry name" value="Serralysin-like_metalloprot_C"/>
</dbReference>
<proteinExistence type="predicted"/>
<dbReference type="EMBL" id="WJYA01000004">
    <property type="protein sequence ID" value="MTE26330.1"/>
    <property type="molecule type" value="Genomic_DNA"/>
</dbReference>
<sequence>MKKITSLLVACLFCFTVYAQNNYINYKALVKDNLGNVVANQSIDVRFTIFAGAVQVYEETHNPTTDANGIMILDIGNGSTSDLFSAIDWSTNTTLKTEIDTGSGYVDLGTTDFKSVPYAINAGNTAFSSTANVTSNAPGDIATDDFVFGSTQLAHSAPAGANDNRMFFDKSKGAFRAGSTINFDPAFPNDGTAWDDANVGDHSFASGWNTTASGNYSTAMGNGTTASGFTSTAMGNLTTASGYLATAMGLQTIASGHFSTAMGFQTIASGSESTAMGLSTIASGHDSTTMGIATIASGYVSTAMGLSTKAEAFTSTAIGRFNIGGGTTDNWIETDPLFEIGNGIDDDNRANALTVLKNGTVTAPTFDLAEITDPKALVTKEYADAQAGAMSTAANVTSNAPGDIATDDFVFGSTQLAHSATQFEYDTRMFFDKSKGAFRAGSTFNYVDPFPDDGTAWDDTNVGEHSFASGFNTTASSASSTAIGYETIASGSYSTAMGRETTASSYAATAMGDNTTASGNYSTAMGQYTSASGSTSTALGNGANASGNTATAMGLNTTASGTYSTAMGLGTKANASRSTAIGSYNIGGGTPYWIETDPLFEIGNGTNDDNRANALTVLKNGTILANSLSLDLINSPDVAIPSPERMLVTKEYVDSGAGASGLEQITENDGITDNTGWRLKGRNAANYGPIGANAVDFSVSVVASDTNGATGPYSFAVGEGSKALGYSSIAMGYYTTASEFFATAMGYSTTASGSYSTAMGRGTKANAHRSMAIGSYNIGGGDLYNWVATDPLFEIGNGTDDANRANALTVLKNGNTQISSKLTLGTTAVSSLATLAIKGDTTNNLIGFIDNSDINSWNINLKNSGEDLNFEESLVADGRLYLKKGGNVGINTTSPQTRLHLDGGSLWIGGTHANALPTAAGAGIRLFNDGSTSRINAYDYGINAPMDLSLQQLGNLGIGISNPNVKLDVSGSIEYTGTITDVSDRRLKENLIQLDNVIPSIKKITPYTYNMIDDADKKREYGVMAQDVLEVFPEMVSVVDEENGYYGVSYIQFVPVLLKGMQEQQQLIETLSERIATLEAQNKKLRKDNTELETVKNDIVQIKLQLSLIAKPKETPNSTTIEE</sequence>
<keyword evidence="5" id="KW-1185">Reference proteome</keyword>
<feature type="coiled-coil region" evidence="1">
    <location>
        <begin position="1061"/>
        <end position="1098"/>
    </location>
</feature>